<dbReference type="OrthoDB" id="10533310at2759"/>
<proteinExistence type="predicted"/>
<name>A0A2H3DXZ4_ARMGA</name>
<dbReference type="EMBL" id="KZ293648">
    <property type="protein sequence ID" value="PBK98744.1"/>
    <property type="molecule type" value="Genomic_DNA"/>
</dbReference>
<organism evidence="1 2">
    <name type="scientific">Armillaria gallica</name>
    <name type="common">Bulbous honey fungus</name>
    <name type="synonym">Armillaria bulbosa</name>
    <dbReference type="NCBI Taxonomy" id="47427"/>
    <lineage>
        <taxon>Eukaryota</taxon>
        <taxon>Fungi</taxon>
        <taxon>Dikarya</taxon>
        <taxon>Basidiomycota</taxon>
        <taxon>Agaricomycotina</taxon>
        <taxon>Agaricomycetes</taxon>
        <taxon>Agaricomycetidae</taxon>
        <taxon>Agaricales</taxon>
        <taxon>Marasmiineae</taxon>
        <taxon>Physalacriaceae</taxon>
        <taxon>Armillaria</taxon>
    </lineage>
</organism>
<dbReference type="Proteomes" id="UP000217790">
    <property type="component" value="Unassembled WGS sequence"/>
</dbReference>
<keyword evidence="2" id="KW-1185">Reference proteome</keyword>
<sequence>MGRANGIGKDAEFLLHAIGKGVFSDKTRDVLPGYLGGAHIFSLYSIKMYETKSSSIFPQHLKVAEKLIVDRVLFTVGYRVCSTAFGGKAPQITVNGPPATIYLRETLRLGVNAVLARPSPEATVDANAAS</sequence>
<reference evidence="2" key="1">
    <citation type="journal article" date="2017" name="Nat. Ecol. Evol.">
        <title>Genome expansion and lineage-specific genetic innovations in the forest pathogenic fungi Armillaria.</title>
        <authorList>
            <person name="Sipos G."/>
            <person name="Prasanna A.N."/>
            <person name="Walter M.C."/>
            <person name="O'Connor E."/>
            <person name="Balint B."/>
            <person name="Krizsan K."/>
            <person name="Kiss B."/>
            <person name="Hess J."/>
            <person name="Varga T."/>
            <person name="Slot J."/>
            <person name="Riley R."/>
            <person name="Boka B."/>
            <person name="Rigling D."/>
            <person name="Barry K."/>
            <person name="Lee J."/>
            <person name="Mihaltcheva S."/>
            <person name="LaButti K."/>
            <person name="Lipzen A."/>
            <person name="Waldron R."/>
            <person name="Moloney N.M."/>
            <person name="Sperisen C."/>
            <person name="Kredics L."/>
            <person name="Vagvoelgyi C."/>
            <person name="Patrignani A."/>
            <person name="Fitzpatrick D."/>
            <person name="Nagy I."/>
            <person name="Doyle S."/>
            <person name="Anderson J.B."/>
            <person name="Grigoriev I.V."/>
            <person name="Gueldener U."/>
            <person name="Muensterkoetter M."/>
            <person name="Nagy L.G."/>
        </authorList>
    </citation>
    <scope>NUCLEOTIDE SEQUENCE [LARGE SCALE GENOMIC DNA]</scope>
    <source>
        <strain evidence="2">Ar21-2</strain>
    </source>
</reference>
<dbReference type="AlphaFoldDB" id="A0A2H3DXZ4"/>
<accession>A0A2H3DXZ4</accession>
<protein>
    <submittedName>
        <fullName evidence="1">Uncharacterized protein</fullName>
    </submittedName>
</protein>
<evidence type="ECO:0000313" key="2">
    <source>
        <dbReference type="Proteomes" id="UP000217790"/>
    </source>
</evidence>
<dbReference type="InParanoid" id="A0A2H3DXZ4"/>
<gene>
    <name evidence="1" type="ORF">ARMGADRAFT_1075552</name>
</gene>
<evidence type="ECO:0000313" key="1">
    <source>
        <dbReference type="EMBL" id="PBK98744.1"/>
    </source>
</evidence>